<dbReference type="Pfam" id="PF01478">
    <property type="entry name" value="Peptidase_A24"/>
    <property type="match status" value="1"/>
</dbReference>
<feature type="transmembrane region" description="Helical" evidence="10">
    <location>
        <begin position="210"/>
        <end position="234"/>
    </location>
</feature>
<dbReference type="InterPro" id="IPR010627">
    <property type="entry name" value="Prepilin_pept_A24_N"/>
</dbReference>
<comment type="catalytic activity">
    <reaction evidence="9">
        <text>Typically cleaves a -Gly-|-Phe- bond to release an N-terminal, basic peptide of 5-8 residues from type IV prepilin, and then N-methylates the new N-terminal amino group, the methyl donor being S-adenosyl-L-methionine.</text>
        <dbReference type="EC" id="3.4.23.43"/>
    </reaction>
</comment>
<comment type="subcellular location">
    <subcellularLocation>
        <location evidence="1">Cell inner membrane</location>
        <topology evidence="1">Multi-pass membrane protein</topology>
    </subcellularLocation>
    <subcellularLocation>
        <location evidence="9">Cell membrane</location>
        <topology evidence="9">Multi-pass membrane protein</topology>
    </subcellularLocation>
</comment>
<keyword evidence="14" id="KW-1185">Reference proteome</keyword>
<accession>A0AAE4FQ31</accession>
<dbReference type="GO" id="GO:0005886">
    <property type="term" value="C:plasma membrane"/>
    <property type="evidence" value="ECO:0007669"/>
    <property type="project" value="UniProtKB-SubCell"/>
</dbReference>
<evidence type="ECO:0000256" key="4">
    <source>
        <dbReference type="ARBA" id="ARBA00022519"/>
    </source>
</evidence>
<dbReference type="Gene3D" id="1.20.120.1220">
    <property type="match status" value="1"/>
</dbReference>
<evidence type="ECO:0000259" key="12">
    <source>
        <dbReference type="Pfam" id="PF06750"/>
    </source>
</evidence>
<keyword evidence="3" id="KW-1003">Cell membrane</keyword>
<evidence type="ECO:0000256" key="8">
    <source>
        <dbReference type="RuleBase" id="RU003793"/>
    </source>
</evidence>
<feature type="transmembrane region" description="Helical" evidence="10">
    <location>
        <begin position="246"/>
        <end position="268"/>
    </location>
</feature>
<feature type="domain" description="Prepilin peptidase A24 N-terminal" evidence="12">
    <location>
        <begin position="16"/>
        <end position="97"/>
    </location>
</feature>
<feature type="transmembrane region" description="Helical" evidence="10">
    <location>
        <begin position="12"/>
        <end position="31"/>
    </location>
</feature>
<feature type="transmembrane region" description="Helical" evidence="10">
    <location>
        <begin position="108"/>
        <end position="131"/>
    </location>
</feature>
<evidence type="ECO:0000256" key="7">
    <source>
        <dbReference type="ARBA" id="ARBA00023136"/>
    </source>
</evidence>
<keyword evidence="4" id="KW-0997">Cell inner membrane</keyword>
<proteinExistence type="inferred from homology"/>
<evidence type="ECO:0000256" key="10">
    <source>
        <dbReference type="SAM" id="Phobius"/>
    </source>
</evidence>
<evidence type="ECO:0000313" key="14">
    <source>
        <dbReference type="Proteomes" id="UP001268256"/>
    </source>
</evidence>
<dbReference type="Pfam" id="PF06750">
    <property type="entry name" value="A24_N_bact"/>
    <property type="match status" value="1"/>
</dbReference>
<comment type="function">
    <text evidence="9">Plays an essential role in type IV pili and type II pseudopili formation by proteolytically removing the leader sequence from substrate proteins and subsequently monomethylating the alpha-amino group of the newly exposed N-terminal phenylalanine.</text>
</comment>
<dbReference type="PRINTS" id="PR00864">
    <property type="entry name" value="PREPILNPTASE"/>
</dbReference>
<evidence type="ECO:0000256" key="1">
    <source>
        <dbReference type="ARBA" id="ARBA00004429"/>
    </source>
</evidence>
<dbReference type="PANTHER" id="PTHR30487:SF0">
    <property type="entry name" value="PREPILIN LEADER PEPTIDASE_N-METHYLTRANSFERASE-RELATED"/>
    <property type="match status" value="1"/>
</dbReference>
<comment type="similarity">
    <text evidence="2 8">Belongs to the peptidase A24 family.</text>
</comment>
<keyword evidence="9" id="KW-0511">Multifunctional enzyme</keyword>
<keyword evidence="7 10" id="KW-0472">Membrane</keyword>
<keyword evidence="9" id="KW-0489">Methyltransferase</keyword>
<dbReference type="GO" id="GO:0008168">
    <property type="term" value="F:methyltransferase activity"/>
    <property type="evidence" value="ECO:0007669"/>
    <property type="project" value="UniProtKB-KW"/>
</dbReference>
<name>A0AAE4FQ31_9CYAN</name>
<keyword evidence="5 9" id="KW-0812">Transmembrane</keyword>
<dbReference type="EMBL" id="JAVMIP010000002">
    <property type="protein sequence ID" value="MDS3860056.1"/>
    <property type="molecule type" value="Genomic_DNA"/>
</dbReference>
<evidence type="ECO:0000313" key="13">
    <source>
        <dbReference type="EMBL" id="MDS3860056.1"/>
    </source>
</evidence>
<keyword evidence="9" id="KW-0378">Hydrolase</keyword>
<dbReference type="InterPro" id="IPR014032">
    <property type="entry name" value="Peptidase_A24A_bac"/>
</dbReference>
<evidence type="ECO:0000256" key="6">
    <source>
        <dbReference type="ARBA" id="ARBA00022989"/>
    </source>
</evidence>
<sequence>MTLIIDGLANLLVLGLGAAVGSFLNVVIYRIPAGLSLIYPPSRCPACLTRLRPQDNIPVLGWLVLRGQCRYCQAPISPRYPLLEFGVALKFLAVFLLFGWQWQTLANWIFLSWLVALALIDLDTLTLPHVLTKWGVMTGIMAQIFLAWADQGTVVACLSALTNSVISVVLGLWLFDLIRWGGAVILQQEVMGGGDGKLAAMIGAWLGWKLLLLTCFLASAMGAVVGLAGIGLGVLGRRQPMPFGPFLALGAAIAALFGQTMIGAYFRWIGLTA</sequence>
<comment type="caution">
    <text evidence="13">The sequence shown here is derived from an EMBL/GenBank/DDBJ whole genome shotgun (WGS) entry which is preliminary data.</text>
</comment>
<dbReference type="GO" id="GO:0004190">
    <property type="term" value="F:aspartic-type endopeptidase activity"/>
    <property type="evidence" value="ECO:0007669"/>
    <property type="project" value="UniProtKB-EC"/>
</dbReference>
<feature type="domain" description="Prepilin type IV endopeptidase peptidase" evidence="11">
    <location>
        <begin position="108"/>
        <end position="227"/>
    </location>
</feature>
<dbReference type="EC" id="2.1.1.-" evidence="9"/>
<dbReference type="InterPro" id="IPR000045">
    <property type="entry name" value="Prepilin_IV_endopep_pep"/>
</dbReference>
<feature type="transmembrane region" description="Helical" evidence="10">
    <location>
        <begin position="152"/>
        <end position="175"/>
    </location>
</feature>
<dbReference type="AlphaFoldDB" id="A0AAE4FQ31"/>
<evidence type="ECO:0000256" key="9">
    <source>
        <dbReference type="RuleBase" id="RU003794"/>
    </source>
</evidence>
<keyword evidence="6 10" id="KW-1133">Transmembrane helix</keyword>
<dbReference type="GO" id="GO:0006465">
    <property type="term" value="P:signal peptide processing"/>
    <property type="evidence" value="ECO:0007669"/>
    <property type="project" value="TreeGrafter"/>
</dbReference>
<feature type="transmembrane region" description="Helical" evidence="10">
    <location>
        <begin position="80"/>
        <end position="102"/>
    </location>
</feature>
<dbReference type="GO" id="GO:0032259">
    <property type="term" value="P:methylation"/>
    <property type="evidence" value="ECO:0007669"/>
    <property type="project" value="UniProtKB-KW"/>
</dbReference>
<keyword evidence="9" id="KW-0808">Transferase</keyword>
<reference evidence="14" key="1">
    <citation type="submission" date="2023-07" db="EMBL/GenBank/DDBJ databases">
        <authorList>
            <person name="Luz R."/>
            <person name="Cordeiro R."/>
            <person name="Fonseca A."/>
            <person name="Goncalves V."/>
        </authorList>
    </citation>
    <scope>NUCLEOTIDE SEQUENCE [LARGE SCALE GENOMIC DNA]</scope>
    <source>
        <strain evidence="14">BACA0444</strain>
    </source>
</reference>
<dbReference type="EC" id="3.4.23.43" evidence="9"/>
<evidence type="ECO:0000256" key="5">
    <source>
        <dbReference type="ARBA" id="ARBA00022692"/>
    </source>
</evidence>
<dbReference type="PANTHER" id="PTHR30487">
    <property type="entry name" value="TYPE 4 PREPILIN-LIKE PROTEINS LEADER PEPTIDE-PROCESSING ENZYME"/>
    <property type="match status" value="1"/>
</dbReference>
<gene>
    <name evidence="13" type="ORF">RIF25_04460</name>
</gene>
<evidence type="ECO:0000259" key="11">
    <source>
        <dbReference type="Pfam" id="PF01478"/>
    </source>
</evidence>
<keyword evidence="9" id="KW-0645">Protease</keyword>
<dbReference type="Proteomes" id="UP001268256">
    <property type="component" value="Unassembled WGS sequence"/>
</dbReference>
<evidence type="ECO:0000256" key="2">
    <source>
        <dbReference type="ARBA" id="ARBA00005801"/>
    </source>
</evidence>
<organism evidence="13 14">
    <name type="scientific">Pseudocalidococcus azoricus BACA0444</name>
    <dbReference type="NCBI Taxonomy" id="2918990"/>
    <lineage>
        <taxon>Bacteria</taxon>
        <taxon>Bacillati</taxon>
        <taxon>Cyanobacteriota</taxon>
        <taxon>Cyanophyceae</taxon>
        <taxon>Acaryochloridales</taxon>
        <taxon>Thermosynechococcaceae</taxon>
        <taxon>Pseudocalidococcus</taxon>
        <taxon>Pseudocalidococcus azoricus</taxon>
    </lineage>
</organism>
<evidence type="ECO:0000256" key="3">
    <source>
        <dbReference type="ARBA" id="ARBA00022475"/>
    </source>
</evidence>
<dbReference type="RefSeq" id="WP_322877341.1">
    <property type="nucleotide sequence ID" value="NZ_JAVMIP010000002.1"/>
</dbReference>
<dbReference type="InterPro" id="IPR050882">
    <property type="entry name" value="Prepilin_peptidase/N-MTase"/>
</dbReference>
<protein>
    <recommendedName>
        <fullName evidence="9">Prepilin leader peptidase/N-methyltransferase</fullName>
        <ecNumber evidence="9">2.1.1.-</ecNumber>
        <ecNumber evidence="9">3.4.23.43</ecNumber>
    </recommendedName>
</protein>